<dbReference type="Proteomes" id="UP000526501">
    <property type="component" value="Unassembled WGS sequence"/>
</dbReference>
<keyword evidence="8" id="KW-0282">Flagellum</keyword>
<evidence type="ECO:0000256" key="4">
    <source>
        <dbReference type="ARBA" id="ARBA00023143"/>
    </source>
</evidence>
<keyword evidence="8" id="KW-0966">Cell projection</keyword>
<comment type="similarity">
    <text evidence="1 5">Belongs to the FliD family.</text>
</comment>
<evidence type="ECO:0000256" key="1">
    <source>
        <dbReference type="ARBA" id="ARBA00009764"/>
    </source>
</evidence>
<dbReference type="Pfam" id="PF02465">
    <property type="entry name" value="FliD_N"/>
    <property type="match status" value="1"/>
</dbReference>
<dbReference type="GO" id="GO:0009421">
    <property type="term" value="C:bacterial-type flagellum filament cap"/>
    <property type="evidence" value="ECO:0007669"/>
    <property type="project" value="InterPro"/>
</dbReference>
<keyword evidence="5" id="KW-0964">Secreted</keyword>
<sequence length="569" mass="60441">MSSFTLAGLASGFDWNDMVDQLMEIERIPQETLLEEQTTNTSKLDALSTLTTKVETLQSAVSDLQSSTLFNTKSTSLSDETLNISATANTTASNGSFEVTVESLATATRRIGTADVVSQMGDEDTLISALRTSSDITEGTFTVNGQEVTIAETDTLQDVFDAISIATSGVVTASYDSVSDKITLESASGQLELGSDDDTSNFLSAMKLDQFEIKDGGSGTATVTSKSALGVVDASDTIANSGIGGPITGSGTFYINGVAIEFDADTDSVNAVIERVNESAAGVTMSFDSSSDQFRILNNETGAYDMNVADSGNGFLAALGLTGSADVGDDMTFSIDGGELKSSRSNKITVDDHGMAGVTVTASETGTQQVTIESDTSDLTTKINSFISAFNDVQDYISEKTKISVTDDEVEAAVLAGNRELSSLDSNLRSFAFGAIDDLTSGSLFRLEHLGIDFISGTSKLEIKDQDALDEALADDLSTLEEFFVGADDNFTSRLDTYLEDFLKTDGIMDTITSTYTERNAAIDTQIEEMERRLESKREALEASFVAMEEAQSNLQTQASALESISLTW</sequence>
<feature type="coiled-coil region" evidence="5">
    <location>
        <begin position="520"/>
        <end position="551"/>
    </location>
</feature>
<dbReference type="RefSeq" id="WP_185659671.1">
    <property type="nucleotide sequence ID" value="NZ_CAWPOO010000007.1"/>
</dbReference>
<evidence type="ECO:0000256" key="2">
    <source>
        <dbReference type="ARBA" id="ARBA00011255"/>
    </source>
</evidence>
<comment type="function">
    <text evidence="5">Required for morphogenesis and for the elongation of the flagellar filament by facilitating polymerization of the flagellin monomers at the tip of growing filament. Forms a capping structure, which prevents flagellin subunits (transported through the central channel of the flagellum) from leaking out without polymerization at the distal end.</text>
</comment>
<dbReference type="GO" id="GO:0005576">
    <property type="term" value="C:extracellular region"/>
    <property type="evidence" value="ECO:0007669"/>
    <property type="project" value="UniProtKB-SubCell"/>
</dbReference>
<evidence type="ECO:0000313" key="8">
    <source>
        <dbReference type="EMBL" id="MBC2605777.1"/>
    </source>
</evidence>
<protein>
    <recommendedName>
        <fullName evidence="5">Flagellar hook-associated protein 2</fullName>
        <shortName evidence="5">HAP2</shortName>
    </recommendedName>
    <alternativeName>
        <fullName evidence="5">Flagellar cap protein</fullName>
    </alternativeName>
</protein>
<dbReference type="PANTHER" id="PTHR30288:SF0">
    <property type="entry name" value="FLAGELLAR HOOK-ASSOCIATED PROTEIN 2"/>
    <property type="match status" value="1"/>
</dbReference>
<evidence type="ECO:0000259" key="7">
    <source>
        <dbReference type="Pfam" id="PF07195"/>
    </source>
</evidence>
<name>A0A7X1B589_9BACT</name>
<gene>
    <name evidence="8" type="primary">fliD</name>
    <name evidence="8" type="ORF">H5P27_06955</name>
</gene>
<feature type="domain" description="Flagellar hook-associated protein 2 N-terminal" evidence="6">
    <location>
        <begin position="11"/>
        <end position="107"/>
    </location>
</feature>
<keyword evidence="9" id="KW-1185">Reference proteome</keyword>
<proteinExistence type="inferred from homology"/>
<dbReference type="GO" id="GO:0071973">
    <property type="term" value="P:bacterial-type flagellum-dependent cell motility"/>
    <property type="evidence" value="ECO:0007669"/>
    <property type="project" value="TreeGrafter"/>
</dbReference>
<keyword evidence="4 5" id="KW-0975">Bacterial flagellum</keyword>
<keyword evidence="8" id="KW-0969">Cilium</keyword>
<dbReference type="InterPro" id="IPR003481">
    <property type="entry name" value="FliD_N"/>
</dbReference>
<dbReference type="InterPro" id="IPR010809">
    <property type="entry name" value="FliD_C"/>
</dbReference>
<evidence type="ECO:0000256" key="5">
    <source>
        <dbReference type="RuleBase" id="RU362066"/>
    </source>
</evidence>
<dbReference type="Pfam" id="PF07195">
    <property type="entry name" value="FliD_C"/>
    <property type="match status" value="1"/>
</dbReference>
<comment type="caution">
    <text evidence="8">The sequence shown here is derived from an EMBL/GenBank/DDBJ whole genome shotgun (WGS) entry which is preliminary data.</text>
</comment>
<dbReference type="GO" id="GO:0009424">
    <property type="term" value="C:bacterial-type flagellum hook"/>
    <property type="evidence" value="ECO:0007669"/>
    <property type="project" value="UniProtKB-UniRule"/>
</dbReference>
<dbReference type="InterPro" id="IPR040026">
    <property type="entry name" value="FliD"/>
</dbReference>
<feature type="domain" description="Flagellar hook-associated protein 2 C-terminal" evidence="7">
    <location>
        <begin position="329"/>
        <end position="556"/>
    </location>
</feature>
<keyword evidence="3 5" id="KW-0175">Coiled coil</keyword>
<evidence type="ECO:0000313" key="9">
    <source>
        <dbReference type="Proteomes" id="UP000526501"/>
    </source>
</evidence>
<accession>A0A7X1B589</accession>
<reference evidence="8 9" key="1">
    <citation type="submission" date="2020-07" db="EMBL/GenBank/DDBJ databases">
        <authorList>
            <person name="Feng X."/>
        </authorList>
    </citation>
    <scope>NUCLEOTIDE SEQUENCE [LARGE SCALE GENOMIC DNA]</scope>
    <source>
        <strain evidence="8 9">JCM23202</strain>
    </source>
</reference>
<dbReference type="EMBL" id="JACHVC010000007">
    <property type="protein sequence ID" value="MBC2605777.1"/>
    <property type="molecule type" value="Genomic_DNA"/>
</dbReference>
<dbReference type="AlphaFoldDB" id="A0A7X1B589"/>
<evidence type="ECO:0000256" key="3">
    <source>
        <dbReference type="ARBA" id="ARBA00023054"/>
    </source>
</evidence>
<comment type="subcellular location">
    <subcellularLocation>
        <location evidence="5">Secreted</location>
    </subcellularLocation>
    <subcellularLocation>
        <location evidence="5">Bacterial flagellum</location>
    </subcellularLocation>
</comment>
<organism evidence="8 9">
    <name type="scientific">Pelagicoccus albus</name>
    <dbReference type="NCBI Taxonomy" id="415222"/>
    <lineage>
        <taxon>Bacteria</taxon>
        <taxon>Pseudomonadati</taxon>
        <taxon>Verrucomicrobiota</taxon>
        <taxon>Opitutia</taxon>
        <taxon>Puniceicoccales</taxon>
        <taxon>Pelagicoccaceae</taxon>
        <taxon>Pelagicoccus</taxon>
    </lineage>
</organism>
<comment type="subunit">
    <text evidence="2 5">Homopentamer.</text>
</comment>
<dbReference type="PANTHER" id="PTHR30288">
    <property type="entry name" value="FLAGELLAR CAP/ASSEMBLY PROTEIN FLID"/>
    <property type="match status" value="1"/>
</dbReference>
<evidence type="ECO:0000259" key="6">
    <source>
        <dbReference type="Pfam" id="PF02465"/>
    </source>
</evidence>
<dbReference type="GO" id="GO:0007155">
    <property type="term" value="P:cell adhesion"/>
    <property type="evidence" value="ECO:0007669"/>
    <property type="project" value="InterPro"/>
</dbReference>